<dbReference type="InterPro" id="IPR046843">
    <property type="entry name" value="LonB_AAA-LID"/>
</dbReference>
<evidence type="ECO:0000256" key="2">
    <source>
        <dbReference type="PROSITE-ProRule" id="PRU01122"/>
    </source>
</evidence>
<comment type="catalytic activity">
    <reaction evidence="2">
        <text>Hydrolysis of proteins in presence of ATP.</text>
        <dbReference type="EC" id="3.4.21.53"/>
    </reaction>
</comment>
<dbReference type="InterPro" id="IPR027065">
    <property type="entry name" value="Lon_Prtase"/>
</dbReference>
<dbReference type="RefSeq" id="WP_207299507.1">
    <property type="nucleotide sequence ID" value="NZ_CP071444.1"/>
</dbReference>
<dbReference type="GO" id="GO:0030163">
    <property type="term" value="P:protein catabolic process"/>
    <property type="evidence" value="ECO:0007669"/>
    <property type="project" value="InterPro"/>
</dbReference>
<sequence>MGSEKQFEVGLDRLKNVCGEDLELDFCHSSKDVAPFESFIGQERAIRAMDFGLGMEATGYNIFVAGAQGTGKSTYTESAVHKVAEKKEVPKDWCYLHNFNDKDNPLAVSMPAGKGRIFKKDVENLVLELRIAIPKVFEGNEYQQQRDNIIQSVREKLMDLYHEMETEAKEKGFTLQQMQGRVLFLPVKDGRPIQQNEYDTFSMEERKQIEEKMHVLQSKFNENMRVGQNMERQANMQILDLERKMAHSVAGSLVDKVREKYNGSTTLQEYFDGFLKDVVENHNVFRMAGHPEGMEQNTGSGSEEGFPAGIFQGNVPFDENEIRFVKYRVNLFVNNEKTNGAPVVLVSSPNYYNLFGKVEYRSQMMSMTTDFTMIKAGAIQKANGGYLILQAKDLLMDPLVWDSLKKALKYREAVVENMGEQYRLVPTNALKAQPIPLDVKVILIGTPMFYAIFSSDEDFQKLFKVKVDFDVEMPRNKENVCQYVSYVSALCEEGNLKHFDKKALAKIVEYGSRLASDQEKLSTRFNEIKDIVYEADAFAKINGSEMVSGEHVRRAIDERKFRLNKLEEKIQESIIEERIHIQTTGREVGQINGLSVIGLSGYSFGIPTRITARTYMGRGGVIHIERETGMSGSIHSKGVYTLVGYLGGTFAKKKTLGLTAQITFEQNYQGVEGDSASSAQLYAILSSLSGVPIKQHIAVTGSVDQMGRIQPIGGAVEKIEGFYDICKAKGLTGDQGVLLPEENLKDLMLKDEVLDAVAQGKFHIYTVPTVKEGIELLTDMPAGDEDEKGEYPEASLFGKVVKRLKESEQNEKKNKTNEQEKAGDEENND</sequence>
<dbReference type="Gene3D" id="1.10.8.60">
    <property type="match status" value="1"/>
</dbReference>
<dbReference type="PANTHER" id="PTHR10046">
    <property type="entry name" value="ATP DEPENDENT LON PROTEASE FAMILY MEMBER"/>
    <property type="match status" value="1"/>
</dbReference>
<evidence type="ECO:0000256" key="3">
    <source>
        <dbReference type="SAM" id="MobiDB-lite"/>
    </source>
</evidence>
<dbReference type="KEGG" id="alka:J0B03_10225"/>
<dbReference type="AlphaFoldDB" id="A0A974XGF0"/>
<dbReference type="Gene3D" id="3.40.50.300">
    <property type="entry name" value="P-loop containing nucleotide triphosphate hydrolases"/>
    <property type="match status" value="2"/>
</dbReference>
<feature type="active site" evidence="2">
    <location>
        <position position="718"/>
    </location>
</feature>
<dbReference type="Proteomes" id="UP000663499">
    <property type="component" value="Chromosome"/>
</dbReference>
<accession>A0A974XGF0</accession>
<dbReference type="Pfam" id="PF13654">
    <property type="entry name" value="AAA_32"/>
    <property type="match status" value="1"/>
</dbReference>
<dbReference type="InterPro" id="IPR008269">
    <property type="entry name" value="Lon_proteolytic"/>
</dbReference>
<dbReference type="InterPro" id="IPR014721">
    <property type="entry name" value="Ribsml_uS5_D2-typ_fold_subgr"/>
</dbReference>
<dbReference type="Gene3D" id="3.30.230.10">
    <property type="match status" value="1"/>
</dbReference>
<dbReference type="EMBL" id="CP071444">
    <property type="protein sequence ID" value="QSX08165.1"/>
    <property type="molecule type" value="Genomic_DNA"/>
</dbReference>
<keyword evidence="6" id="KW-1185">Reference proteome</keyword>
<feature type="domain" description="Lon proteolytic" evidence="4">
    <location>
        <begin position="585"/>
        <end position="780"/>
    </location>
</feature>
<protein>
    <recommendedName>
        <fullName evidence="2">endopeptidase La</fullName>
        <ecNumber evidence="2">3.4.21.53</ecNumber>
    </recommendedName>
</protein>
<dbReference type="EC" id="3.4.21.53" evidence="2"/>
<dbReference type="GO" id="GO:0006508">
    <property type="term" value="P:proteolysis"/>
    <property type="evidence" value="ECO:0007669"/>
    <property type="project" value="UniProtKB-KW"/>
</dbReference>
<organism evidence="5 6">
    <name type="scientific">Alkalibacter rhizosphaerae</name>
    <dbReference type="NCBI Taxonomy" id="2815577"/>
    <lineage>
        <taxon>Bacteria</taxon>
        <taxon>Bacillati</taxon>
        <taxon>Bacillota</taxon>
        <taxon>Clostridia</taxon>
        <taxon>Eubacteriales</taxon>
        <taxon>Eubacteriaceae</taxon>
        <taxon>Alkalibacter</taxon>
    </lineage>
</organism>
<dbReference type="InterPro" id="IPR027417">
    <property type="entry name" value="P-loop_NTPase"/>
</dbReference>
<keyword evidence="1 2" id="KW-0645">Protease</keyword>
<dbReference type="PRINTS" id="PR00830">
    <property type="entry name" value="ENDOLAPTASE"/>
</dbReference>
<dbReference type="GO" id="GO:0004252">
    <property type="term" value="F:serine-type endopeptidase activity"/>
    <property type="evidence" value="ECO:0007669"/>
    <property type="project" value="UniProtKB-UniRule"/>
</dbReference>
<name>A0A974XGF0_9FIRM</name>
<comment type="similarity">
    <text evidence="2">Belongs to the peptidase S16 family.</text>
</comment>
<dbReference type="Pfam" id="PF20436">
    <property type="entry name" value="LonB_AAA-LID"/>
    <property type="match status" value="1"/>
</dbReference>
<dbReference type="InterPro" id="IPR041699">
    <property type="entry name" value="AAA_32"/>
</dbReference>
<gene>
    <name evidence="5" type="ORF">J0B03_10225</name>
</gene>
<dbReference type="InterPro" id="IPR020568">
    <property type="entry name" value="Ribosomal_Su5_D2-typ_SF"/>
</dbReference>
<feature type="active site" evidence="2">
    <location>
        <position position="675"/>
    </location>
</feature>
<keyword evidence="2" id="KW-0720">Serine protease</keyword>
<dbReference type="InterPro" id="IPR046844">
    <property type="entry name" value="Lon-like_helical"/>
</dbReference>
<reference evidence="5" key="1">
    <citation type="submission" date="2021-03" db="EMBL/GenBank/DDBJ databases">
        <title>Alkalibacter marinus sp. nov., isolated from tidal flat sediment.</title>
        <authorList>
            <person name="Namirimu T."/>
            <person name="Yang J.-A."/>
            <person name="Yang S.-H."/>
            <person name="Kim Y.-J."/>
            <person name="Kwon K.K."/>
        </authorList>
    </citation>
    <scope>NUCLEOTIDE SEQUENCE</scope>
    <source>
        <strain evidence="5">ES005</strain>
    </source>
</reference>
<keyword evidence="2" id="KW-0378">Hydrolase</keyword>
<proteinExistence type="inferred from homology"/>
<dbReference type="Pfam" id="PF20437">
    <property type="entry name" value="LonC_helical"/>
    <property type="match status" value="1"/>
</dbReference>
<dbReference type="PROSITE" id="PS51786">
    <property type="entry name" value="LON_PROTEOLYTIC"/>
    <property type="match status" value="1"/>
</dbReference>
<dbReference type="GO" id="GO:0005524">
    <property type="term" value="F:ATP binding"/>
    <property type="evidence" value="ECO:0007669"/>
    <property type="project" value="InterPro"/>
</dbReference>
<dbReference type="SUPFAM" id="SSF52540">
    <property type="entry name" value="P-loop containing nucleoside triphosphate hydrolases"/>
    <property type="match status" value="1"/>
</dbReference>
<dbReference type="Pfam" id="PF05362">
    <property type="entry name" value="Lon_C"/>
    <property type="match status" value="1"/>
</dbReference>
<evidence type="ECO:0000259" key="4">
    <source>
        <dbReference type="PROSITE" id="PS51786"/>
    </source>
</evidence>
<dbReference type="GO" id="GO:0004176">
    <property type="term" value="F:ATP-dependent peptidase activity"/>
    <property type="evidence" value="ECO:0007669"/>
    <property type="project" value="UniProtKB-UniRule"/>
</dbReference>
<feature type="region of interest" description="Disordered" evidence="3">
    <location>
        <begin position="805"/>
        <end position="829"/>
    </location>
</feature>
<dbReference type="SUPFAM" id="SSF54211">
    <property type="entry name" value="Ribosomal protein S5 domain 2-like"/>
    <property type="match status" value="1"/>
</dbReference>
<evidence type="ECO:0000313" key="6">
    <source>
        <dbReference type="Proteomes" id="UP000663499"/>
    </source>
</evidence>
<evidence type="ECO:0000256" key="1">
    <source>
        <dbReference type="ARBA" id="ARBA00022670"/>
    </source>
</evidence>
<evidence type="ECO:0000313" key="5">
    <source>
        <dbReference type="EMBL" id="QSX08165.1"/>
    </source>
</evidence>